<feature type="signal peptide" evidence="1">
    <location>
        <begin position="1"/>
        <end position="29"/>
    </location>
</feature>
<organism evidence="2 3">
    <name type="scientific">Caldimonas thermodepolymerans</name>
    <dbReference type="NCBI Taxonomy" id="215580"/>
    <lineage>
        <taxon>Bacteria</taxon>
        <taxon>Pseudomonadati</taxon>
        <taxon>Pseudomonadota</taxon>
        <taxon>Betaproteobacteria</taxon>
        <taxon>Burkholderiales</taxon>
        <taxon>Sphaerotilaceae</taxon>
        <taxon>Caldimonas</taxon>
    </lineage>
</organism>
<evidence type="ECO:0000256" key="1">
    <source>
        <dbReference type="SAM" id="SignalP"/>
    </source>
</evidence>
<dbReference type="GO" id="GO:0016788">
    <property type="term" value="F:hydrolase activity, acting on ester bonds"/>
    <property type="evidence" value="ECO:0007669"/>
    <property type="project" value="UniProtKB-ARBA"/>
</dbReference>
<name>A0AA46DEM5_9BURK</name>
<dbReference type="EMBL" id="SLXF01000003">
    <property type="protein sequence ID" value="TCP08109.1"/>
    <property type="molecule type" value="Genomic_DNA"/>
</dbReference>
<dbReference type="PROSITE" id="PS51257">
    <property type="entry name" value="PROKAR_LIPOPROTEIN"/>
    <property type="match status" value="1"/>
</dbReference>
<keyword evidence="1" id="KW-0732">Signal</keyword>
<dbReference type="AlphaFoldDB" id="A0AA46DEM5"/>
<dbReference type="InterPro" id="IPR036514">
    <property type="entry name" value="SGNH_hydro_sf"/>
</dbReference>
<sequence>MSLRSRPWLPRLKRAVLGVAMVAALTACGGDVHDRFRPSRILSVGDEYSYIDPATGAKYSVNRARSDGSYNCDEYLLWNQIVAADYGIRFEQCTPPDRNPDTRGQVLAQPGALAADIQAQVDNFGGFRDGDLILVQVGANDVWELFQRGVNGESWTALAEEARTRGRDLGTRIDEWTRRGARILVLDVINQGSTPEAGAVAQTVSNARTRLRELTSEFNKGLRQRVADVANRRIAFLRANDRVQVAVDDDQYNFDNRSAAGCTVSPATDCTQHTLRPDFDPNPNRREYIFSADRYLTPAMNHILGDVAVGLIDDFPF</sequence>
<accession>A0AA46DEM5</accession>
<feature type="chain" id="PRO_5041200848" description="SGNH/GDSL hydrolase family protein" evidence="1">
    <location>
        <begin position="30"/>
        <end position="317"/>
    </location>
</feature>
<comment type="caution">
    <text evidence="2">The sequence shown here is derived from an EMBL/GenBank/DDBJ whole genome shotgun (WGS) entry which is preliminary data.</text>
</comment>
<evidence type="ECO:0000313" key="3">
    <source>
        <dbReference type="Proteomes" id="UP000294772"/>
    </source>
</evidence>
<reference evidence="2 3" key="1">
    <citation type="submission" date="2019-03" db="EMBL/GenBank/DDBJ databases">
        <title>Genomic Encyclopedia of Type Strains, Phase IV (KMG-IV): sequencing the most valuable type-strain genomes for metagenomic binning, comparative biology and taxonomic classification.</title>
        <authorList>
            <person name="Goeker M."/>
        </authorList>
    </citation>
    <scope>NUCLEOTIDE SEQUENCE [LARGE SCALE GENOMIC DNA]</scope>
    <source>
        <strain evidence="2 3">DSM 15264</strain>
    </source>
</reference>
<dbReference type="Proteomes" id="UP000294772">
    <property type="component" value="Unassembled WGS sequence"/>
</dbReference>
<dbReference type="Gene3D" id="3.40.50.1110">
    <property type="entry name" value="SGNH hydrolase"/>
    <property type="match status" value="1"/>
</dbReference>
<proteinExistence type="predicted"/>
<dbReference type="RefSeq" id="WP_132764257.1">
    <property type="nucleotide sequence ID" value="NZ_CALFFA010000006.1"/>
</dbReference>
<evidence type="ECO:0000313" key="2">
    <source>
        <dbReference type="EMBL" id="TCP08109.1"/>
    </source>
</evidence>
<gene>
    <name evidence="2" type="ORF">EV676_103142</name>
</gene>
<evidence type="ECO:0008006" key="4">
    <source>
        <dbReference type="Google" id="ProtNLM"/>
    </source>
</evidence>
<protein>
    <recommendedName>
        <fullName evidence="4">SGNH/GDSL hydrolase family protein</fullName>
    </recommendedName>
</protein>
<dbReference type="SUPFAM" id="SSF52266">
    <property type="entry name" value="SGNH hydrolase"/>
    <property type="match status" value="1"/>
</dbReference>